<feature type="transmembrane region" description="Helical" evidence="2">
    <location>
        <begin position="146"/>
        <end position="167"/>
    </location>
</feature>
<comment type="similarity">
    <text evidence="1">Belongs to the EamA transporter family.</text>
</comment>
<feature type="domain" description="EamA" evidence="3">
    <location>
        <begin position="21"/>
        <end position="162"/>
    </location>
</feature>
<organism evidence="4">
    <name type="scientific">Micromonospora carbonacea</name>
    <dbReference type="NCBI Taxonomy" id="47853"/>
    <lineage>
        <taxon>Bacteria</taxon>
        <taxon>Bacillati</taxon>
        <taxon>Actinomycetota</taxon>
        <taxon>Actinomycetes</taxon>
        <taxon>Micromonosporales</taxon>
        <taxon>Micromonosporaceae</taxon>
        <taxon>Micromonospora</taxon>
    </lineage>
</organism>
<keyword evidence="2" id="KW-0472">Membrane</keyword>
<reference evidence="4" key="1">
    <citation type="submission" date="2020-08" db="EMBL/GenBank/DDBJ databases">
        <title>A bifunctional nitrone conjugated secondary metabolite targeting the ribosome.</title>
        <authorList>
            <person name="Limbrick E.M."/>
            <person name="Graf M."/>
            <person name="Derewacz D.K."/>
            <person name="Nguyen F."/>
            <person name="Spraggins J.M."/>
            <person name="Wieland M."/>
            <person name="Ynigez-Gutierrez A.E."/>
            <person name="Reisman B.J."/>
            <person name="Zinshteyn B."/>
            <person name="McCulloch K."/>
            <person name="Iverson T.M."/>
            <person name="Green R."/>
            <person name="Wilson D.N."/>
            <person name="Bachmann B.O."/>
        </authorList>
    </citation>
    <scope>NUCLEOTIDE SEQUENCE</scope>
    <source>
        <strain evidence="4">Africana</strain>
    </source>
</reference>
<dbReference type="Pfam" id="PF00892">
    <property type="entry name" value="EamA"/>
    <property type="match status" value="2"/>
</dbReference>
<dbReference type="SUPFAM" id="SSF103481">
    <property type="entry name" value="Multidrug resistance efflux transporter EmrE"/>
    <property type="match status" value="2"/>
</dbReference>
<evidence type="ECO:0000313" key="4">
    <source>
        <dbReference type="EMBL" id="QLJ99185.1"/>
    </source>
</evidence>
<feature type="transmembrane region" description="Helical" evidence="2">
    <location>
        <begin position="266"/>
        <end position="285"/>
    </location>
</feature>
<evidence type="ECO:0000256" key="2">
    <source>
        <dbReference type="SAM" id="Phobius"/>
    </source>
</evidence>
<dbReference type="AlphaFoldDB" id="A0A7D6CC54"/>
<protein>
    <submittedName>
        <fullName evidence="4">DMT family transporter</fullName>
    </submittedName>
</protein>
<keyword evidence="2" id="KW-0812">Transmembrane</keyword>
<feature type="transmembrane region" description="Helical" evidence="2">
    <location>
        <begin position="204"/>
        <end position="229"/>
    </location>
</feature>
<evidence type="ECO:0000256" key="1">
    <source>
        <dbReference type="ARBA" id="ARBA00007362"/>
    </source>
</evidence>
<feature type="domain" description="EamA" evidence="3">
    <location>
        <begin position="175"/>
        <end position="308"/>
    </location>
</feature>
<dbReference type="InterPro" id="IPR000620">
    <property type="entry name" value="EamA_dom"/>
</dbReference>
<evidence type="ECO:0000259" key="3">
    <source>
        <dbReference type="Pfam" id="PF00892"/>
    </source>
</evidence>
<dbReference type="InterPro" id="IPR037185">
    <property type="entry name" value="EmrE-like"/>
</dbReference>
<feature type="transmembrane region" description="Helical" evidence="2">
    <location>
        <begin position="291"/>
        <end position="312"/>
    </location>
</feature>
<feature type="transmembrane region" description="Helical" evidence="2">
    <location>
        <begin position="20"/>
        <end position="48"/>
    </location>
</feature>
<dbReference type="PANTHER" id="PTHR22911:SF76">
    <property type="entry name" value="EAMA DOMAIN-CONTAINING PROTEIN"/>
    <property type="match status" value="1"/>
</dbReference>
<proteinExistence type="inferred from homology"/>
<name>A0A7D6CC54_9ACTN</name>
<dbReference type="PANTHER" id="PTHR22911">
    <property type="entry name" value="ACYL-MALONYL CONDENSING ENZYME-RELATED"/>
    <property type="match status" value="1"/>
</dbReference>
<feature type="transmembrane region" description="Helical" evidence="2">
    <location>
        <begin position="235"/>
        <end position="254"/>
    </location>
</feature>
<feature type="transmembrane region" description="Helical" evidence="2">
    <location>
        <begin position="173"/>
        <end position="192"/>
    </location>
</feature>
<dbReference type="GO" id="GO:0016020">
    <property type="term" value="C:membrane"/>
    <property type="evidence" value="ECO:0007669"/>
    <property type="project" value="InterPro"/>
</dbReference>
<accession>A0A7D6CC54</accession>
<gene>
    <name evidence="4" type="ORF">HZU44_03145</name>
</gene>
<dbReference type="EMBL" id="CP058905">
    <property type="protein sequence ID" value="QLJ99185.1"/>
    <property type="molecule type" value="Genomic_DNA"/>
</dbReference>
<keyword evidence="2" id="KW-1133">Transmembrane helix</keyword>
<sequence length="351" mass="35980">MLPVSVPQHHRPVDPLTGGVVALAVLAVSSSAPLIAFAAAPALAIAFWRNLLSVGALVPFALTRRRVEFRALTRRGADRDGSPPVGAGRREGWYCVLSGVALAAHFATWMPSIRLTSVAAAAALVATQPVWQGLIARGQGRRLPPAVWVGIGVAVGGAALASGADFVASGRAFAGDLLAVAGGLFAAVYTALGERARIAISTTTYTTICYGVCALILLAVCLVGGVPLGGYDTNTWLAILGLVAGAQLLGHSMFNYALRRISATTVSVLILLEAPGAALIAWAWLGQLPRAGAVPGLALILVGVAVVVLGGARTGRRHGSTPTAFALAVQSRAASWGSLALRIGRRSRRSL</sequence>